<dbReference type="EMBL" id="SRXV01000002">
    <property type="protein sequence ID" value="TGY93351.1"/>
    <property type="molecule type" value="Genomic_DNA"/>
</dbReference>
<gene>
    <name evidence="2" type="ORF">E5162_09925</name>
</gene>
<feature type="signal peptide" evidence="1">
    <location>
        <begin position="1"/>
        <end position="20"/>
    </location>
</feature>
<comment type="caution">
    <text evidence="2">The sequence shown here is derived from an EMBL/GenBank/DDBJ whole genome shotgun (WGS) entry which is preliminary data.</text>
</comment>
<dbReference type="RefSeq" id="WP_158291271.1">
    <property type="nucleotide sequence ID" value="NZ_BMEI01000002.1"/>
</dbReference>
<dbReference type="OrthoDB" id="7630226at2"/>
<keyword evidence="1" id="KW-0732">Signal</keyword>
<evidence type="ECO:0000313" key="2">
    <source>
        <dbReference type="EMBL" id="TGY93351.1"/>
    </source>
</evidence>
<dbReference type="AlphaFoldDB" id="A0A4S2HCI8"/>
<protein>
    <submittedName>
        <fullName evidence="2">Uncharacterized protein</fullName>
    </submittedName>
</protein>
<name>A0A4S2HCI8_9PROT</name>
<evidence type="ECO:0000313" key="3">
    <source>
        <dbReference type="Proteomes" id="UP000305451"/>
    </source>
</evidence>
<reference evidence="2 3" key="1">
    <citation type="journal article" date="2013" name="Int. J. Syst. Evol. Microbiol.">
        <title>Marinicauda pacifica gen. nov., sp. nov., a prosthecate alphaproteobacterium of the family Hyphomonadaceae isolated from deep seawater.</title>
        <authorList>
            <person name="Zhang X.Y."/>
            <person name="Li G.W."/>
            <person name="Wang C.S."/>
            <person name="Zhang Y.J."/>
            <person name="Xu X.W."/>
            <person name="Li H."/>
            <person name="Liu A."/>
            <person name="Liu C."/>
            <person name="Xie B.B."/>
            <person name="Qin Q.L."/>
            <person name="Xu Z."/>
            <person name="Chen X.L."/>
            <person name="Zhou B.C."/>
            <person name="Zhang Y.Z."/>
        </authorList>
    </citation>
    <scope>NUCLEOTIDE SEQUENCE [LARGE SCALE GENOMIC DNA]</scope>
    <source>
        <strain evidence="2 3">P-1 km-3</strain>
    </source>
</reference>
<sequence length="163" mass="17190">MLRRFIFPAMAAGLLASACATTPQCRPPTDAERQLFGAIVAHDEATVASAMAPSASATAARLRNLDPALEAQVFGSRMGDRSVRTVLMRPPLCLYDAADGRNARTTYVFANGRFDALQAASPSQLALGTPGVDHAACRFVEIDGVWHLEDACLSTFSATASSS</sequence>
<keyword evidence="3" id="KW-1185">Reference proteome</keyword>
<accession>A0A4S2HCI8</accession>
<evidence type="ECO:0000256" key="1">
    <source>
        <dbReference type="SAM" id="SignalP"/>
    </source>
</evidence>
<organism evidence="2 3">
    <name type="scientific">Marinicauda pacifica</name>
    <dbReference type="NCBI Taxonomy" id="1133559"/>
    <lineage>
        <taxon>Bacteria</taxon>
        <taxon>Pseudomonadati</taxon>
        <taxon>Pseudomonadota</taxon>
        <taxon>Alphaproteobacteria</taxon>
        <taxon>Maricaulales</taxon>
        <taxon>Maricaulaceae</taxon>
        <taxon>Marinicauda</taxon>
    </lineage>
</organism>
<proteinExistence type="predicted"/>
<dbReference type="PROSITE" id="PS51257">
    <property type="entry name" value="PROKAR_LIPOPROTEIN"/>
    <property type="match status" value="1"/>
</dbReference>
<feature type="chain" id="PRO_5021018567" evidence="1">
    <location>
        <begin position="21"/>
        <end position="163"/>
    </location>
</feature>
<dbReference type="Proteomes" id="UP000305451">
    <property type="component" value="Unassembled WGS sequence"/>
</dbReference>